<organism evidence="3 4">
    <name type="scientific">Liquidambar formosana</name>
    <name type="common">Formosan gum</name>
    <dbReference type="NCBI Taxonomy" id="63359"/>
    <lineage>
        <taxon>Eukaryota</taxon>
        <taxon>Viridiplantae</taxon>
        <taxon>Streptophyta</taxon>
        <taxon>Embryophyta</taxon>
        <taxon>Tracheophyta</taxon>
        <taxon>Spermatophyta</taxon>
        <taxon>Magnoliopsida</taxon>
        <taxon>eudicotyledons</taxon>
        <taxon>Gunneridae</taxon>
        <taxon>Pentapetalae</taxon>
        <taxon>Saxifragales</taxon>
        <taxon>Altingiaceae</taxon>
        <taxon>Liquidambar</taxon>
    </lineage>
</organism>
<dbReference type="InterPro" id="IPR011990">
    <property type="entry name" value="TPR-like_helical_dom_sf"/>
</dbReference>
<dbReference type="PANTHER" id="PTHR47926:SF347">
    <property type="entry name" value="PENTATRICOPEPTIDE REPEAT-CONTAINING PROTEIN"/>
    <property type="match status" value="1"/>
</dbReference>
<reference evidence="3 4" key="1">
    <citation type="journal article" date="2024" name="Plant J.">
        <title>Genome sequences and population genomics reveal climatic adaptation and genomic divergence between two closely related sweetgum species.</title>
        <authorList>
            <person name="Xu W.Q."/>
            <person name="Ren C.Q."/>
            <person name="Zhang X.Y."/>
            <person name="Comes H.P."/>
            <person name="Liu X.H."/>
            <person name="Li Y.G."/>
            <person name="Kettle C.J."/>
            <person name="Jalonen R."/>
            <person name="Gaisberger H."/>
            <person name="Ma Y.Z."/>
            <person name="Qiu Y.X."/>
        </authorList>
    </citation>
    <scope>NUCLEOTIDE SEQUENCE [LARGE SCALE GENOMIC DNA]</scope>
    <source>
        <strain evidence="3">Hangzhou</strain>
    </source>
</reference>
<accession>A0AAP0RA96</accession>
<gene>
    <name evidence="3" type="ORF">L1049_018566</name>
</gene>
<dbReference type="NCBIfam" id="TIGR00756">
    <property type="entry name" value="PPR"/>
    <property type="match status" value="1"/>
</dbReference>
<feature type="repeat" description="PPR" evidence="2">
    <location>
        <begin position="96"/>
        <end position="130"/>
    </location>
</feature>
<evidence type="ECO:0008006" key="5">
    <source>
        <dbReference type="Google" id="ProtNLM"/>
    </source>
</evidence>
<dbReference type="Gene3D" id="1.25.40.10">
    <property type="entry name" value="Tetratricopeptide repeat domain"/>
    <property type="match status" value="1"/>
</dbReference>
<dbReference type="Pfam" id="PF01535">
    <property type="entry name" value="PPR"/>
    <property type="match status" value="2"/>
</dbReference>
<dbReference type="AlphaFoldDB" id="A0AAP0RA96"/>
<dbReference type="InterPro" id="IPR002885">
    <property type="entry name" value="PPR_rpt"/>
</dbReference>
<dbReference type="Proteomes" id="UP001415857">
    <property type="component" value="Unassembled WGS sequence"/>
</dbReference>
<name>A0AAP0RA96_LIQFO</name>
<proteinExistence type="predicted"/>
<evidence type="ECO:0000313" key="4">
    <source>
        <dbReference type="Proteomes" id="UP001415857"/>
    </source>
</evidence>
<dbReference type="EMBL" id="JBBPBK010000012">
    <property type="protein sequence ID" value="KAK9273756.1"/>
    <property type="molecule type" value="Genomic_DNA"/>
</dbReference>
<keyword evidence="4" id="KW-1185">Reference proteome</keyword>
<comment type="caution">
    <text evidence="3">The sequence shown here is derived from an EMBL/GenBank/DDBJ whole genome shotgun (WGS) entry which is preliminary data.</text>
</comment>
<evidence type="ECO:0000256" key="2">
    <source>
        <dbReference type="PROSITE-ProRule" id="PRU00708"/>
    </source>
</evidence>
<dbReference type="InterPro" id="IPR046960">
    <property type="entry name" value="PPR_At4g14850-like_plant"/>
</dbReference>
<protein>
    <recommendedName>
        <fullName evidence="5">Pentatricopeptide repeat-containing protein</fullName>
    </recommendedName>
</protein>
<evidence type="ECO:0000313" key="3">
    <source>
        <dbReference type="EMBL" id="KAK9273756.1"/>
    </source>
</evidence>
<evidence type="ECO:0000256" key="1">
    <source>
        <dbReference type="ARBA" id="ARBA00022737"/>
    </source>
</evidence>
<sequence>MLRGYVNHDLPNRALSSYVEMLRKSKNIPDRFTFPSLLKGCAQSLDVNVGKVLHAQVIKLELHTDLYVETTLINMYAACGNINSARAIFDKMGQRNQVVWTSMICGYAKNHYPKEALFLFNEMEREGHDPDEVTMVTLLSACAELRDLEFGKKLHSRILESDTGKDEDSYQEESKSLLGLPFCNKAYVKDFPTSKIWKSFPPFQGRFMLLQRLLVKFIENNKLHFYKFLCSMGGYEFEYSGIRMETN</sequence>
<dbReference type="FunFam" id="1.25.40.10:FF:000427">
    <property type="entry name" value="Pentatricopeptide repeat-containing protein chloroplastic"/>
    <property type="match status" value="1"/>
</dbReference>
<dbReference type="GO" id="GO:0003723">
    <property type="term" value="F:RNA binding"/>
    <property type="evidence" value="ECO:0007669"/>
    <property type="project" value="InterPro"/>
</dbReference>
<dbReference type="PANTHER" id="PTHR47926">
    <property type="entry name" value="PENTATRICOPEPTIDE REPEAT-CONTAINING PROTEIN"/>
    <property type="match status" value="1"/>
</dbReference>
<dbReference type="GO" id="GO:0009451">
    <property type="term" value="P:RNA modification"/>
    <property type="evidence" value="ECO:0007669"/>
    <property type="project" value="InterPro"/>
</dbReference>
<dbReference type="PROSITE" id="PS51375">
    <property type="entry name" value="PPR"/>
    <property type="match status" value="1"/>
</dbReference>
<keyword evidence="1" id="KW-0677">Repeat</keyword>
<dbReference type="Pfam" id="PF13041">
    <property type="entry name" value="PPR_2"/>
    <property type="match status" value="1"/>
</dbReference>